<evidence type="ECO:0000313" key="2">
    <source>
        <dbReference type="Proteomes" id="UP001162060"/>
    </source>
</evidence>
<reference evidence="1" key="1">
    <citation type="submission" date="2024-01" db="EMBL/GenBank/DDBJ databases">
        <authorList>
            <person name="Webb A."/>
        </authorList>
    </citation>
    <scope>NUCLEOTIDE SEQUENCE</scope>
    <source>
        <strain evidence="1">Pm1</strain>
    </source>
</reference>
<comment type="caution">
    <text evidence="1">The sequence shown here is derived from an EMBL/GenBank/DDBJ whole genome shotgun (WGS) entry which is preliminary data.</text>
</comment>
<protein>
    <submittedName>
        <fullName evidence="1">Uncharacterized protein</fullName>
    </submittedName>
</protein>
<proteinExistence type="predicted"/>
<organism evidence="1 2">
    <name type="scientific">Peronospora matthiolae</name>
    <dbReference type="NCBI Taxonomy" id="2874970"/>
    <lineage>
        <taxon>Eukaryota</taxon>
        <taxon>Sar</taxon>
        <taxon>Stramenopiles</taxon>
        <taxon>Oomycota</taxon>
        <taxon>Peronosporomycetes</taxon>
        <taxon>Peronosporales</taxon>
        <taxon>Peronosporaceae</taxon>
        <taxon>Peronospora</taxon>
    </lineage>
</organism>
<dbReference type="AlphaFoldDB" id="A0AAV1UXK6"/>
<accession>A0AAV1UXK6</accession>
<gene>
    <name evidence="1" type="ORF">PM001_LOCUS24365</name>
</gene>
<evidence type="ECO:0000313" key="1">
    <source>
        <dbReference type="EMBL" id="CAK7939215.1"/>
    </source>
</evidence>
<dbReference type="EMBL" id="CAKLBY020000242">
    <property type="protein sequence ID" value="CAK7939215.1"/>
    <property type="molecule type" value="Genomic_DNA"/>
</dbReference>
<sequence>MNLTSHGANSGHLTTVSSLDVTAKKISQTCCRVNEPMQLQENNDIHISEPLTGDAQELKELLLASSSYKQHLRFSFTKLRRIVVPPVQIPFELATARAIGSIVAGVRIPMTKAMWTWRRARLIQRLPRRVDEQVAW</sequence>
<dbReference type="Proteomes" id="UP001162060">
    <property type="component" value="Unassembled WGS sequence"/>
</dbReference>
<name>A0AAV1UXK6_9STRA</name>